<dbReference type="EMBL" id="CP070969">
    <property type="protein sequence ID" value="QSF47887.1"/>
    <property type="molecule type" value="Genomic_DNA"/>
</dbReference>
<accession>A0ABX7LIK6</accession>
<evidence type="ECO:0000259" key="3">
    <source>
        <dbReference type="Pfam" id="PF01055"/>
    </source>
</evidence>
<dbReference type="InterPro" id="IPR048395">
    <property type="entry name" value="Glyco_hydro_31_C"/>
</dbReference>
<evidence type="ECO:0000256" key="1">
    <source>
        <dbReference type="ARBA" id="ARBA00007806"/>
    </source>
</evidence>
<proteinExistence type="inferred from homology"/>
<gene>
    <name evidence="5" type="ORF">JRJ22_20935</name>
</gene>
<name>A0ABX7LIK6_9BACL</name>
<dbReference type="Proteomes" id="UP000663452">
    <property type="component" value="Chromosome"/>
</dbReference>
<dbReference type="InterPro" id="IPR013780">
    <property type="entry name" value="Glyco_hydro_b"/>
</dbReference>
<evidence type="ECO:0000259" key="4">
    <source>
        <dbReference type="Pfam" id="PF21365"/>
    </source>
</evidence>
<keyword evidence="2" id="KW-0326">Glycosidase</keyword>
<evidence type="ECO:0000313" key="5">
    <source>
        <dbReference type="EMBL" id="QSF47887.1"/>
    </source>
</evidence>
<dbReference type="SUPFAM" id="SSF51445">
    <property type="entry name" value="(Trans)glycosidases"/>
    <property type="match status" value="1"/>
</dbReference>
<dbReference type="PANTHER" id="PTHR43863:SF2">
    <property type="entry name" value="MALTASE-GLUCOAMYLASE"/>
    <property type="match status" value="1"/>
</dbReference>
<dbReference type="Pfam" id="PF21365">
    <property type="entry name" value="Glyco_hydro_31_3rd"/>
    <property type="match status" value="1"/>
</dbReference>
<dbReference type="SUPFAM" id="SSF51011">
    <property type="entry name" value="Glycosyl hydrolase domain"/>
    <property type="match status" value="1"/>
</dbReference>
<dbReference type="Gene3D" id="3.20.20.80">
    <property type="entry name" value="Glycosidases"/>
    <property type="match status" value="1"/>
</dbReference>
<evidence type="ECO:0000313" key="6">
    <source>
        <dbReference type="Proteomes" id="UP000663452"/>
    </source>
</evidence>
<dbReference type="InterPro" id="IPR051816">
    <property type="entry name" value="Glycosyl_Hydrolase_31"/>
</dbReference>
<reference evidence="5 6" key="1">
    <citation type="submission" date="2021-02" db="EMBL/GenBank/DDBJ databases">
        <title>Paenibacillus tianjinensis sp. nov.</title>
        <authorList>
            <person name="Liu H."/>
        </authorList>
    </citation>
    <scope>NUCLEOTIDE SEQUENCE [LARGE SCALE GENOMIC DNA]</scope>
    <source>
        <strain evidence="5 6">TB2019</strain>
    </source>
</reference>
<organism evidence="5 6">
    <name type="scientific">Paenibacillus tianjinensis</name>
    <dbReference type="NCBI Taxonomy" id="2810347"/>
    <lineage>
        <taxon>Bacteria</taxon>
        <taxon>Bacillati</taxon>
        <taxon>Bacillota</taxon>
        <taxon>Bacilli</taxon>
        <taxon>Bacillales</taxon>
        <taxon>Paenibacillaceae</taxon>
        <taxon>Paenibacillus</taxon>
    </lineage>
</organism>
<dbReference type="CDD" id="cd06595">
    <property type="entry name" value="GH31_u1"/>
    <property type="match status" value="1"/>
</dbReference>
<dbReference type="InterPro" id="IPR017853">
    <property type="entry name" value="GH"/>
</dbReference>
<evidence type="ECO:0000256" key="2">
    <source>
        <dbReference type="RuleBase" id="RU361185"/>
    </source>
</evidence>
<dbReference type="InterPro" id="IPR000322">
    <property type="entry name" value="Glyco_hydro_31_TIM"/>
</dbReference>
<dbReference type="PANTHER" id="PTHR43863">
    <property type="entry name" value="HYDROLASE, PUTATIVE (AFU_ORTHOLOGUE AFUA_1G03140)-RELATED"/>
    <property type="match status" value="1"/>
</dbReference>
<feature type="domain" description="Glycoside hydrolase family 31 TIM barrel" evidence="3">
    <location>
        <begin position="188"/>
        <end position="492"/>
    </location>
</feature>
<dbReference type="Pfam" id="PF01055">
    <property type="entry name" value="Glyco_hydro_31_2nd"/>
    <property type="match status" value="1"/>
</dbReference>
<comment type="similarity">
    <text evidence="1 2">Belongs to the glycosyl hydrolase 31 family.</text>
</comment>
<feature type="domain" description="Glycosyl hydrolase family 31 C-terminal" evidence="4">
    <location>
        <begin position="500"/>
        <end position="591"/>
    </location>
</feature>
<protein>
    <submittedName>
        <fullName evidence="5">DUF5110 domain-containing protein</fullName>
    </submittedName>
</protein>
<keyword evidence="2" id="KW-0378">Hydrolase</keyword>
<keyword evidence="6" id="KW-1185">Reference proteome</keyword>
<dbReference type="Gene3D" id="2.60.40.1180">
    <property type="entry name" value="Golgi alpha-mannosidase II"/>
    <property type="match status" value="2"/>
</dbReference>
<sequence length="792" mass="89286">MKLQVRPSANTDAIIQGDCYRFTVLTSQLVRLEYSAAGIFEDRATQTVVNREFTVPEFRIIDHGNKLEMITQHLHLSYDKQPFSRHGLSVRVRNGSGHLMSVWNYGDTPLDLGGTARTLDNADGAIPLEPGLLSRSGYTLVDDSISLLLEEDGQVTPRAVEGQDLYFFGYGHDYLACLKDFYQLCGPTPLLPRYALGNWWSRYYRYTADEYKALMERFEQEQIPFSVAVIDMDWHIVDVDPQYGSGWTGYTWNRELFPDPGQFLSWLHERGLHVTLNVHPADGVRAFEDPYLAIAAELGMDPERGDAVEFDITDPKFLQAYFKYLHHPLEEEGVDFWWIDWQQGGVTRVPGLDPLWMLNHYHYLDSERRGSRPLTFSRYAGLGSHRYPVGFSGDTIVTWKSLDFQPYFTANAANAGYGWWSHDIGGHMQGYLDDELVMRWVQFGVFSPILRLHSSASPFNSKEPWRFNPVAESVMKASLTLRHRLIPYLYTMNRYASRDGLPLVRPMYYHHAEQPEAYDVPNQYYFGTELIACPVTRPADRRTGVAEFKAWLPEGRWIDFFSGRVYDGGRSLALYRNLESIPVLAKAGAIIPLADLTGYTSSVANPQQLEVRVFAGSGGSFQLWEDAEEAPEDREENWCCTEMTLSWEEAARFTIGAARGNLAAVPSRRSWKLCFMGMADTQVRVLVGGEEAGAVSGYDDASHTLTVVITEVATDTAIEVDFAGAMLAENRVEADVFALLNRAQIEFQLKERIFGLVKSSASPAAALASLAALKLEHSLFGALCEILTARIG</sequence>